<evidence type="ECO:0000313" key="3">
    <source>
        <dbReference type="Proteomes" id="UP000036608"/>
    </source>
</evidence>
<dbReference type="InterPro" id="IPR003673">
    <property type="entry name" value="CoA-Trfase_fam_III"/>
</dbReference>
<dbReference type="Proteomes" id="UP000036608">
    <property type="component" value="Chromosome"/>
</dbReference>
<accession>A0A0H5A4G3</accession>
<dbReference type="RefSeq" id="WP_049709549.1">
    <property type="nucleotide sequence ID" value="NZ_CP011507.1"/>
</dbReference>
<dbReference type="OrthoDB" id="9058532at2"/>
<evidence type="ECO:0000313" key="2">
    <source>
        <dbReference type="EMBL" id="AKS05864.1"/>
    </source>
</evidence>
<dbReference type="AlphaFoldDB" id="A0A0H5A4G3"/>
<dbReference type="PANTHER" id="PTHR48207:SF3">
    <property type="entry name" value="SUCCINATE--HYDROXYMETHYLGLUTARATE COA-TRANSFERASE"/>
    <property type="match status" value="1"/>
</dbReference>
<dbReference type="InterPro" id="IPR023606">
    <property type="entry name" value="CoA-Trfase_III_dom_1_sf"/>
</dbReference>
<gene>
    <name evidence="2" type="ORF">AA957_07040</name>
</gene>
<dbReference type="SUPFAM" id="SSF89796">
    <property type="entry name" value="CoA-transferase family III (CaiB/BaiF)"/>
    <property type="match status" value="1"/>
</dbReference>
<name>A0A0H5A4G3_9PSED</name>
<evidence type="ECO:0000256" key="1">
    <source>
        <dbReference type="ARBA" id="ARBA00022679"/>
    </source>
</evidence>
<dbReference type="PANTHER" id="PTHR48207">
    <property type="entry name" value="SUCCINATE--HYDROXYMETHYLGLUTARATE COA-TRANSFERASE"/>
    <property type="match status" value="1"/>
</dbReference>
<dbReference type="Gene3D" id="3.30.1540.10">
    <property type="entry name" value="formyl-coa transferase, domain 3"/>
    <property type="match status" value="1"/>
</dbReference>
<protein>
    <submittedName>
        <fullName evidence="2">Carnitine dehydratase</fullName>
    </submittedName>
</protein>
<dbReference type="PATRIC" id="fig|200450.3.peg.1458"/>
<keyword evidence="1" id="KW-0808">Transferase</keyword>
<reference evidence="3" key="2">
    <citation type="submission" date="2015-05" db="EMBL/GenBank/DDBJ databases">
        <authorList>
            <person name="Swarnkar M.K."/>
            <person name="Vyas P."/>
            <person name="Rahi P."/>
            <person name="Thakur R."/>
            <person name="Thakur N."/>
            <person name="Singh A.K."/>
            <person name="Gulati A."/>
        </authorList>
    </citation>
    <scope>NUCLEOTIDE SEQUENCE [LARGE SCALE GENOMIC DNA]</scope>
    <source>
        <strain evidence="3">745</strain>
    </source>
</reference>
<dbReference type="Gene3D" id="3.40.50.10540">
    <property type="entry name" value="Crotonobetainyl-coa:carnitine coa-transferase, domain 1"/>
    <property type="match status" value="1"/>
</dbReference>
<organism evidence="2 3">
    <name type="scientific">Pseudomonas trivialis</name>
    <dbReference type="NCBI Taxonomy" id="200450"/>
    <lineage>
        <taxon>Bacteria</taxon>
        <taxon>Pseudomonadati</taxon>
        <taxon>Pseudomonadota</taxon>
        <taxon>Gammaproteobacteria</taxon>
        <taxon>Pseudomonadales</taxon>
        <taxon>Pseudomonadaceae</taxon>
        <taxon>Pseudomonas</taxon>
    </lineage>
</organism>
<reference evidence="2 3" key="1">
    <citation type="journal article" date="2015" name="Genome Announc.">
        <title>Complete Genome Sequence of the Rhizobacterium Pseudomonas trivialis Strain IHBB745 with Multiple Plant Growth-Promoting Activities and Tolerance to Desiccation and Alkalinity.</title>
        <authorList>
            <person name="Gulati A."/>
            <person name="Swarnkar M.K."/>
            <person name="Vyas P."/>
            <person name="Rahi P."/>
            <person name="Thakur R."/>
            <person name="Thakur N."/>
            <person name="Singh A.K."/>
        </authorList>
    </citation>
    <scope>NUCLEOTIDE SEQUENCE [LARGE SCALE GENOMIC DNA]</scope>
    <source>
        <strain evidence="3">745</strain>
    </source>
</reference>
<dbReference type="InterPro" id="IPR050483">
    <property type="entry name" value="CoA-transferase_III_domain"/>
</dbReference>
<dbReference type="EMBL" id="CP011507">
    <property type="protein sequence ID" value="AKS05864.1"/>
    <property type="molecule type" value="Genomic_DNA"/>
</dbReference>
<dbReference type="GO" id="GO:0008410">
    <property type="term" value="F:CoA-transferase activity"/>
    <property type="evidence" value="ECO:0007669"/>
    <property type="project" value="TreeGrafter"/>
</dbReference>
<dbReference type="InterPro" id="IPR044855">
    <property type="entry name" value="CoA-Trfase_III_dom3_sf"/>
</dbReference>
<proteinExistence type="predicted"/>
<sequence length="397" mass="41882">MTAPLSGIKVIEIGTLIAAPFAARLMAEFGAEVIKIEAMGQGDPLRKWRKLHEGTSLWWYLQSRNKKSLALDLKSPEGLDLIKQLLGDADVLIENLRPGGLEKLGLGWDVLHALNPKLTLVRISGYGQTGPYRDRPGFGAIGEAMGGIRYTTGNPDSPPARVGVSLGDSLASLHGVIGALMSLLRVKTGQGDGQIVDVSLAESVFNLMESLVPEYDMLGHVRERSGGALPGIAPSNTYLTADGAYVVIAGNSDPIFKRLMTTIGRADLAEAPAFAHNDGRAAQSGLLDAAITHWTSSLPIDQVLSALEAAEVPAGRIYSVADIVSDPHYQARDMLLNAELPGGVSVKMPGIVPKLSETPGGVNWQGPTLGQHTDEILGSLGLAGADIQRLKTAGVVQ</sequence>
<dbReference type="KEGG" id="ptv:AA957_07040"/>
<dbReference type="Pfam" id="PF02515">
    <property type="entry name" value="CoA_transf_3"/>
    <property type="match status" value="1"/>
</dbReference>